<accession>Q5B7Y4</accession>
<dbReference type="RefSeq" id="XP_660950.1">
    <property type="nucleotide sequence ID" value="XM_655858.1"/>
</dbReference>
<dbReference type="STRING" id="227321.Q5B7Y4"/>
<keyword evidence="2" id="KW-1133">Transmembrane helix</keyword>
<keyword evidence="4" id="KW-1185">Reference proteome</keyword>
<dbReference type="PANTHER" id="PTHR38794:SF1">
    <property type="entry name" value="INTEGRAL MEMBRANE PROTEIN"/>
    <property type="match status" value="1"/>
</dbReference>
<keyword evidence="2" id="KW-0812">Transmembrane</keyword>
<dbReference type="InParanoid" id="Q5B7Y4"/>
<accession>C8VHU5</accession>
<organism evidence="3 4">
    <name type="scientific">Emericella nidulans (strain FGSC A4 / ATCC 38163 / CBS 112.46 / NRRL 194 / M139)</name>
    <name type="common">Aspergillus nidulans</name>
    <dbReference type="NCBI Taxonomy" id="227321"/>
    <lineage>
        <taxon>Eukaryota</taxon>
        <taxon>Fungi</taxon>
        <taxon>Dikarya</taxon>
        <taxon>Ascomycota</taxon>
        <taxon>Pezizomycotina</taxon>
        <taxon>Eurotiomycetes</taxon>
        <taxon>Eurotiomycetidae</taxon>
        <taxon>Eurotiales</taxon>
        <taxon>Aspergillaceae</taxon>
        <taxon>Aspergillus</taxon>
        <taxon>Aspergillus subgen. Nidulantes</taxon>
    </lineage>
</organism>
<dbReference type="AlphaFoldDB" id="Q5B7Y4"/>
<feature type="region of interest" description="Disordered" evidence="1">
    <location>
        <begin position="173"/>
        <end position="212"/>
    </location>
</feature>
<dbReference type="PANTHER" id="PTHR38794">
    <property type="entry name" value="INTEGRAL MEMBRANE PROTEIN"/>
    <property type="match status" value="1"/>
</dbReference>
<reference evidence="4" key="2">
    <citation type="journal article" date="2009" name="Fungal Genet. Biol.">
        <title>The 2008 update of the Aspergillus nidulans genome annotation: a community effort.</title>
        <authorList>
            <person name="Wortman J.R."/>
            <person name="Gilsenan J.M."/>
            <person name="Joardar V."/>
            <person name="Deegan J."/>
            <person name="Clutterbuck J."/>
            <person name="Andersen M.R."/>
            <person name="Archer D."/>
            <person name="Bencina M."/>
            <person name="Braus G."/>
            <person name="Coutinho P."/>
            <person name="von Dohren H."/>
            <person name="Doonan J."/>
            <person name="Driessen A.J."/>
            <person name="Durek P."/>
            <person name="Espeso E."/>
            <person name="Fekete E."/>
            <person name="Flipphi M."/>
            <person name="Estrada C.G."/>
            <person name="Geysens S."/>
            <person name="Goldman G."/>
            <person name="de Groot P.W."/>
            <person name="Hansen K."/>
            <person name="Harris S.D."/>
            <person name="Heinekamp T."/>
            <person name="Helmstaedt K."/>
            <person name="Henrissat B."/>
            <person name="Hofmann G."/>
            <person name="Homan T."/>
            <person name="Horio T."/>
            <person name="Horiuchi H."/>
            <person name="James S."/>
            <person name="Jones M."/>
            <person name="Karaffa L."/>
            <person name="Karanyi Z."/>
            <person name="Kato M."/>
            <person name="Keller N."/>
            <person name="Kelly D.E."/>
            <person name="Kiel J.A."/>
            <person name="Kim J.M."/>
            <person name="van der Klei I.J."/>
            <person name="Klis F.M."/>
            <person name="Kovalchuk A."/>
            <person name="Krasevec N."/>
            <person name="Kubicek C.P."/>
            <person name="Liu B."/>
            <person name="Maccabe A."/>
            <person name="Meyer V."/>
            <person name="Mirabito P."/>
            <person name="Miskei M."/>
            <person name="Mos M."/>
            <person name="Mullins J."/>
            <person name="Nelson D.R."/>
            <person name="Nielsen J."/>
            <person name="Oakley B.R."/>
            <person name="Osmani S.A."/>
            <person name="Pakula T."/>
            <person name="Paszewski A."/>
            <person name="Paulsen I."/>
            <person name="Pilsyk S."/>
            <person name="Pocsi I."/>
            <person name="Punt P.J."/>
            <person name="Ram A.F."/>
            <person name="Ren Q."/>
            <person name="Robellet X."/>
            <person name="Robson G."/>
            <person name="Seiboth B."/>
            <person name="van Solingen P."/>
            <person name="Specht T."/>
            <person name="Sun J."/>
            <person name="Taheri-Talesh N."/>
            <person name="Takeshita N."/>
            <person name="Ussery D."/>
            <person name="vanKuyk P.A."/>
            <person name="Visser H."/>
            <person name="van de Vondervoort P.J."/>
            <person name="de Vries R.P."/>
            <person name="Walton J."/>
            <person name="Xiang X."/>
            <person name="Xiong Y."/>
            <person name="Zeng A.P."/>
            <person name="Brandt B.W."/>
            <person name="Cornell M.J."/>
            <person name="van den Hondel C.A."/>
            <person name="Visser J."/>
            <person name="Oliver S.G."/>
            <person name="Turner G."/>
        </authorList>
    </citation>
    <scope>GENOME REANNOTATION</scope>
    <source>
        <strain evidence="4">FGSC A4 / ATCC 38163 / CBS 112.46 / NRRL 194 / M139</strain>
    </source>
</reference>
<keyword evidence="2" id="KW-0472">Membrane</keyword>
<dbReference type="EMBL" id="BN001306">
    <property type="protein sequence ID" value="CBF82900.1"/>
    <property type="molecule type" value="Genomic_DNA"/>
</dbReference>
<evidence type="ECO:0000256" key="1">
    <source>
        <dbReference type="SAM" id="MobiDB-lite"/>
    </source>
</evidence>
<proteinExistence type="predicted"/>
<evidence type="ECO:0000313" key="3">
    <source>
        <dbReference type="EMBL" id="CBF82900.1"/>
    </source>
</evidence>
<name>Q5B7Y4_EMENI</name>
<dbReference type="OrthoDB" id="3918601at2759"/>
<dbReference type="KEGG" id="ani:ANIA_03346"/>
<dbReference type="Proteomes" id="UP000000560">
    <property type="component" value="Chromosome VI"/>
</dbReference>
<feature type="compositionally biased region" description="Basic residues" evidence="1">
    <location>
        <begin position="189"/>
        <end position="200"/>
    </location>
</feature>
<dbReference type="GeneID" id="2873742"/>
<feature type="transmembrane region" description="Helical" evidence="2">
    <location>
        <begin position="12"/>
        <end position="34"/>
    </location>
</feature>
<dbReference type="OMA" id="GYGTHIK"/>
<sequence>MSRYPLDSQAPAVIVLTRFLLVTLILGTLARLATKWWKFRTFFRDDYYSLGAMLASIGQAIAVSIAVNEGYGTHIKQLSEGQVAGILKDPPILSSLRTEKNETDHNRLDSVPATLIAQCVLTHNTINSSDPTLATWSIAVCAQLALCLSVVTASTPQFVPVLRRLQSSGMRLDGMTRYNTSSNPQYSRSRSRSKYAHSARRTGNASTHELDNLPLAGTTKTTVTGAIGENRVSSWDEGSQSSQTGIIRETRTWVVTEEHVQI</sequence>
<reference evidence="4" key="1">
    <citation type="journal article" date="2005" name="Nature">
        <title>Sequencing of Aspergillus nidulans and comparative analysis with A. fumigatus and A. oryzae.</title>
        <authorList>
            <person name="Galagan J.E."/>
            <person name="Calvo S.E."/>
            <person name="Cuomo C."/>
            <person name="Ma L.J."/>
            <person name="Wortman J.R."/>
            <person name="Batzoglou S."/>
            <person name="Lee S.I."/>
            <person name="Basturkmen M."/>
            <person name="Spevak C.C."/>
            <person name="Clutterbuck J."/>
            <person name="Kapitonov V."/>
            <person name="Jurka J."/>
            <person name="Scazzocchio C."/>
            <person name="Farman M."/>
            <person name="Butler J."/>
            <person name="Purcell S."/>
            <person name="Harris S."/>
            <person name="Braus G.H."/>
            <person name="Draht O."/>
            <person name="Busch S."/>
            <person name="D'Enfert C."/>
            <person name="Bouchier C."/>
            <person name="Goldman G.H."/>
            <person name="Bell-Pedersen D."/>
            <person name="Griffiths-Jones S."/>
            <person name="Doonan J.H."/>
            <person name="Yu J."/>
            <person name="Vienken K."/>
            <person name="Pain A."/>
            <person name="Freitag M."/>
            <person name="Selker E.U."/>
            <person name="Archer D.B."/>
            <person name="Penalva M.A."/>
            <person name="Oakley B.R."/>
            <person name="Momany M."/>
            <person name="Tanaka T."/>
            <person name="Kumagai T."/>
            <person name="Asai K."/>
            <person name="Machida M."/>
            <person name="Nierman W.C."/>
            <person name="Denning D.W."/>
            <person name="Caddick M."/>
            <person name="Hynes M."/>
            <person name="Paoletti M."/>
            <person name="Fischer R."/>
            <person name="Miller B."/>
            <person name="Dyer P."/>
            <person name="Sachs M.S."/>
            <person name="Osmani S.A."/>
            <person name="Birren B.W."/>
        </authorList>
    </citation>
    <scope>NUCLEOTIDE SEQUENCE [LARGE SCALE GENOMIC DNA]</scope>
    <source>
        <strain evidence="4">FGSC A4 / ATCC 38163 / CBS 112.46 / NRRL 194 / M139</strain>
    </source>
</reference>
<evidence type="ECO:0000256" key="2">
    <source>
        <dbReference type="SAM" id="Phobius"/>
    </source>
</evidence>
<protein>
    <submittedName>
        <fullName evidence="3">Uncharacterized protein</fullName>
    </submittedName>
</protein>
<feature type="compositionally biased region" description="Polar residues" evidence="1">
    <location>
        <begin position="177"/>
        <end position="188"/>
    </location>
</feature>
<gene>
    <name evidence="3" type="ORF">ANIA_03346</name>
</gene>
<dbReference type="HOGENOM" id="CLU_036632_5_1_1"/>
<evidence type="ECO:0000313" key="4">
    <source>
        <dbReference type="Proteomes" id="UP000000560"/>
    </source>
</evidence>